<evidence type="ECO:0000256" key="1">
    <source>
        <dbReference type="SAM" id="MobiDB-lite"/>
    </source>
</evidence>
<reference evidence="2" key="2">
    <citation type="journal article" date="2015" name="Data Brief">
        <title>Shoot transcriptome of the giant reed, Arundo donax.</title>
        <authorList>
            <person name="Barrero R.A."/>
            <person name="Guerrero F.D."/>
            <person name="Moolhuijzen P."/>
            <person name="Goolsby J.A."/>
            <person name="Tidwell J."/>
            <person name="Bellgard S.E."/>
            <person name="Bellgard M.I."/>
        </authorList>
    </citation>
    <scope>NUCLEOTIDE SEQUENCE</scope>
    <source>
        <tissue evidence="2">Shoot tissue taken approximately 20 cm above the soil surface</tissue>
    </source>
</reference>
<organism evidence="2">
    <name type="scientific">Arundo donax</name>
    <name type="common">Giant reed</name>
    <name type="synonym">Donax arundinaceus</name>
    <dbReference type="NCBI Taxonomy" id="35708"/>
    <lineage>
        <taxon>Eukaryota</taxon>
        <taxon>Viridiplantae</taxon>
        <taxon>Streptophyta</taxon>
        <taxon>Embryophyta</taxon>
        <taxon>Tracheophyta</taxon>
        <taxon>Spermatophyta</taxon>
        <taxon>Magnoliopsida</taxon>
        <taxon>Liliopsida</taxon>
        <taxon>Poales</taxon>
        <taxon>Poaceae</taxon>
        <taxon>PACMAD clade</taxon>
        <taxon>Arundinoideae</taxon>
        <taxon>Arundineae</taxon>
        <taxon>Arundo</taxon>
    </lineage>
</organism>
<sequence length="74" mass="8036">MELAPPVTMIPVSAEKMTTSETELSLPSRWMPVPVNPLSPGSLPAVMCCPRKQLRMNVSWPPRTATPTDAKCAT</sequence>
<dbReference type="EMBL" id="GBRH01184561">
    <property type="protein sequence ID" value="JAE13335.1"/>
    <property type="molecule type" value="Transcribed_RNA"/>
</dbReference>
<reference evidence="2" key="1">
    <citation type="submission" date="2014-09" db="EMBL/GenBank/DDBJ databases">
        <authorList>
            <person name="Magalhaes I.L.F."/>
            <person name="Oliveira U."/>
            <person name="Santos F.R."/>
            <person name="Vidigal T.H.D.A."/>
            <person name="Brescovit A.D."/>
            <person name="Santos A.J."/>
        </authorList>
    </citation>
    <scope>NUCLEOTIDE SEQUENCE</scope>
    <source>
        <tissue evidence="2">Shoot tissue taken approximately 20 cm above the soil surface</tissue>
    </source>
</reference>
<protein>
    <submittedName>
        <fullName evidence="2">Uncharacterized protein</fullName>
    </submittedName>
</protein>
<dbReference type="AlphaFoldDB" id="A0A0A9FJX5"/>
<proteinExistence type="predicted"/>
<accession>A0A0A9FJX5</accession>
<feature type="region of interest" description="Disordered" evidence="1">
    <location>
        <begin position="1"/>
        <end position="21"/>
    </location>
</feature>
<evidence type="ECO:0000313" key="2">
    <source>
        <dbReference type="EMBL" id="JAE13335.1"/>
    </source>
</evidence>
<name>A0A0A9FJX5_ARUDO</name>